<name>A0A146FSA4_ASPKA</name>
<dbReference type="Pfam" id="PF20684">
    <property type="entry name" value="Fung_rhodopsin"/>
    <property type="match status" value="1"/>
</dbReference>
<feature type="region of interest" description="Disordered" evidence="6">
    <location>
        <begin position="326"/>
        <end position="359"/>
    </location>
</feature>
<evidence type="ECO:0000256" key="2">
    <source>
        <dbReference type="ARBA" id="ARBA00022692"/>
    </source>
</evidence>
<comment type="subcellular location">
    <subcellularLocation>
        <location evidence="1">Membrane</location>
        <topology evidence="1">Multi-pass membrane protein</topology>
    </subcellularLocation>
</comment>
<dbReference type="GO" id="GO:0016020">
    <property type="term" value="C:membrane"/>
    <property type="evidence" value="ECO:0007669"/>
    <property type="project" value="UniProtKB-SubCell"/>
</dbReference>
<dbReference type="InterPro" id="IPR052337">
    <property type="entry name" value="SAT4-like"/>
</dbReference>
<dbReference type="EMBL" id="BCWF01000023">
    <property type="protein sequence ID" value="GAT27893.1"/>
    <property type="molecule type" value="Genomic_DNA"/>
</dbReference>
<evidence type="ECO:0000313" key="9">
    <source>
        <dbReference type="EMBL" id="GAT27893.1"/>
    </source>
</evidence>
<evidence type="ECO:0000259" key="8">
    <source>
        <dbReference type="Pfam" id="PF20684"/>
    </source>
</evidence>
<reference evidence="9 10" key="1">
    <citation type="journal article" date="2016" name="DNA Res.">
        <title>Genome sequence of Aspergillus luchuensis NBRC 4314.</title>
        <authorList>
            <person name="Yamada O."/>
            <person name="Machida M."/>
            <person name="Hosoyama A."/>
            <person name="Goto M."/>
            <person name="Takahashi T."/>
            <person name="Futagami T."/>
            <person name="Yamagata Y."/>
            <person name="Takeuchi M."/>
            <person name="Kobayashi T."/>
            <person name="Koike H."/>
            <person name="Abe K."/>
            <person name="Asai K."/>
            <person name="Arita M."/>
            <person name="Fujita N."/>
            <person name="Fukuda K."/>
            <person name="Higa K."/>
            <person name="Horikawa H."/>
            <person name="Ishikawa T."/>
            <person name="Jinno K."/>
            <person name="Kato Y."/>
            <person name="Kirimura K."/>
            <person name="Mizutani O."/>
            <person name="Nakasone K."/>
            <person name="Sano M."/>
            <person name="Shiraishi Y."/>
            <person name="Tsukahara M."/>
            <person name="Gomi K."/>
        </authorList>
    </citation>
    <scope>NUCLEOTIDE SEQUENCE [LARGE SCALE GENOMIC DNA]</scope>
    <source>
        <strain evidence="9 10">RIB 2604</strain>
    </source>
</reference>
<feature type="domain" description="Rhodopsin" evidence="8">
    <location>
        <begin position="43"/>
        <end position="319"/>
    </location>
</feature>
<evidence type="ECO:0000256" key="7">
    <source>
        <dbReference type="SAM" id="Phobius"/>
    </source>
</evidence>
<protein>
    <submittedName>
        <fullName evidence="9">Integral membrane protein</fullName>
    </submittedName>
</protein>
<accession>A0A146FSA4</accession>
<keyword evidence="2 7" id="KW-0812">Transmembrane</keyword>
<evidence type="ECO:0000256" key="1">
    <source>
        <dbReference type="ARBA" id="ARBA00004141"/>
    </source>
</evidence>
<feature type="transmembrane region" description="Helical" evidence="7">
    <location>
        <begin position="301"/>
        <end position="318"/>
    </location>
</feature>
<keyword evidence="4 7" id="KW-0472">Membrane</keyword>
<feature type="transmembrane region" description="Helical" evidence="7">
    <location>
        <begin position="120"/>
        <end position="142"/>
    </location>
</feature>
<feature type="transmembrane region" description="Helical" evidence="7">
    <location>
        <begin position="235"/>
        <end position="258"/>
    </location>
</feature>
<feature type="transmembrane region" description="Helical" evidence="7">
    <location>
        <begin position="27"/>
        <end position="51"/>
    </location>
</feature>
<organism evidence="9 10">
    <name type="scientific">Aspergillus kawachii</name>
    <name type="common">White koji mold</name>
    <name type="synonym">Aspergillus awamori var. kawachi</name>
    <dbReference type="NCBI Taxonomy" id="1069201"/>
    <lineage>
        <taxon>Eukaryota</taxon>
        <taxon>Fungi</taxon>
        <taxon>Dikarya</taxon>
        <taxon>Ascomycota</taxon>
        <taxon>Pezizomycotina</taxon>
        <taxon>Eurotiomycetes</taxon>
        <taxon>Eurotiomycetidae</taxon>
        <taxon>Eurotiales</taxon>
        <taxon>Aspergillaceae</taxon>
        <taxon>Aspergillus</taxon>
        <taxon>Aspergillus subgen. Circumdati</taxon>
    </lineage>
</organism>
<reference evidence="10" key="2">
    <citation type="submission" date="2016-02" db="EMBL/GenBank/DDBJ databases">
        <title>Genome sequencing of Aspergillus luchuensis NBRC 4314.</title>
        <authorList>
            <person name="Yamada O."/>
        </authorList>
    </citation>
    <scope>NUCLEOTIDE SEQUENCE [LARGE SCALE GENOMIC DNA]</scope>
    <source>
        <strain evidence="10">RIB 2604</strain>
    </source>
</reference>
<gene>
    <name evidence="9" type="ORF">RIB2604_02302510</name>
</gene>
<keyword evidence="3 7" id="KW-1133">Transmembrane helix</keyword>
<dbReference type="AlphaFoldDB" id="A0A146FSA4"/>
<evidence type="ECO:0000256" key="6">
    <source>
        <dbReference type="SAM" id="MobiDB-lite"/>
    </source>
</evidence>
<dbReference type="Proteomes" id="UP000075230">
    <property type="component" value="Unassembled WGS sequence"/>
</dbReference>
<evidence type="ECO:0000313" key="10">
    <source>
        <dbReference type="Proteomes" id="UP000075230"/>
    </source>
</evidence>
<feature type="compositionally biased region" description="Polar residues" evidence="6">
    <location>
        <begin position="326"/>
        <end position="341"/>
    </location>
</feature>
<comment type="caution">
    <text evidence="9">The sequence shown here is derived from an EMBL/GenBank/DDBJ whole genome shotgun (WGS) entry which is preliminary data.</text>
</comment>
<feature type="transmembrane region" description="Helical" evidence="7">
    <location>
        <begin position="154"/>
        <end position="177"/>
    </location>
</feature>
<dbReference type="InterPro" id="IPR049326">
    <property type="entry name" value="Rhodopsin_dom_fungi"/>
</dbReference>
<evidence type="ECO:0000256" key="5">
    <source>
        <dbReference type="ARBA" id="ARBA00038359"/>
    </source>
</evidence>
<evidence type="ECO:0000256" key="3">
    <source>
        <dbReference type="ARBA" id="ARBA00022989"/>
    </source>
</evidence>
<comment type="similarity">
    <text evidence="5">Belongs to the SAT4 family.</text>
</comment>
<dbReference type="PANTHER" id="PTHR33048">
    <property type="entry name" value="PTH11-LIKE INTEGRAL MEMBRANE PROTEIN (AFU_ORTHOLOGUE AFUA_5G11245)"/>
    <property type="match status" value="1"/>
</dbReference>
<sequence>MLAELLGRDDTSMTDKHVDRSVQKWNLATQILCITTMTIFFALRCFTRLVIMDGFRREDWTCLGAWFLGVCYSIIALISTYKKNAPFGGLLSISSVGHFGGGVHYADVPVSHRIPFEKTVYVTMVMYGPTAYLTKLSLLWIIARVFSPYRKTVIFIYVFLGIMLAYYIPAVIVKIRICDPIAKFWAPDTPGSCLDQTSIILADAVVSVVSDMAILILPLPLTVGLQLPLKKKMRVMVVLGAGGLACASSIVRLILIILTGQSQDGTLAFMRINMFGYDYSLNWISLYHLADDFFVVRNAEITIGVICACLPALSALISRTHREYTSNKYSSHKNTQTSQYELSKVKNSRPSRADRSKNQMTLTEVGSDQDILIPNAQEAPRIETTVRGDSERQGTETMGIMRTVDVSTTVTSRYSHHE</sequence>
<dbReference type="PANTHER" id="PTHR33048:SF159">
    <property type="entry name" value="MEMBRANE PROTEIN, PUTATIVE (AFU_ORTHOLOGUE AFUA_5G02860)-RELATED"/>
    <property type="match status" value="1"/>
</dbReference>
<dbReference type="VEuPathDB" id="FungiDB:ASPFODRAFT_51164"/>
<feature type="transmembrane region" description="Helical" evidence="7">
    <location>
        <begin position="197"/>
        <end position="223"/>
    </location>
</feature>
<evidence type="ECO:0000256" key="4">
    <source>
        <dbReference type="ARBA" id="ARBA00023136"/>
    </source>
</evidence>
<feature type="transmembrane region" description="Helical" evidence="7">
    <location>
        <begin position="63"/>
        <end position="81"/>
    </location>
</feature>
<proteinExistence type="inferred from homology"/>